<comment type="caution">
    <text evidence="1">The sequence shown here is derived from an EMBL/GenBank/DDBJ whole genome shotgun (WGS) entry which is preliminary data.</text>
</comment>
<proteinExistence type="predicted"/>
<dbReference type="Proteomes" id="UP000004348">
    <property type="component" value="Chromosome"/>
</dbReference>
<accession>F3KKU9</accession>
<dbReference type="STRING" id="886738.Nlim_1123"/>
<gene>
    <name evidence="1" type="ORF">Nlim_1123</name>
</gene>
<reference evidence="1" key="1">
    <citation type="journal article" date="2011" name="PLoS ONE">
        <title>Genome of a low-salinity ammonia-oxidizing archaeon determined by single-cell and metagenomic analysis.</title>
        <authorList>
            <person name="Blainey P.C."/>
            <person name="Mosier A.C."/>
            <person name="Potanina A."/>
            <person name="Francis C.A."/>
            <person name="Quake S.R."/>
        </authorList>
    </citation>
    <scope>NUCLEOTIDE SEQUENCE [LARGE SCALE GENOMIC DNA]</scope>
    <source>
        <strain evidence="1">SFB1</strain>
    </source>
</reference>
<dbReference type="AlphaFoldDB" id="F3KKU9"/>
<dbReference type="EMBL" id="AEGP01000041">
    <property type="protein sequence ID" value="EGG42009.1"/>
    <property type="molecule type" value="Genomic_DNA"/>
</dbReference>
<protein>
    <submittedName>
        <fullName evidence="1">Uncharacterized protein</fullName>
    </submittedName>
</protein>
<organism evidence="1">
    <name type="scientific">Candidatus Nitrosarchaeum limnium SFB1</name>
    <dbReference type="NCBI Taxonomy" id="886738"/>
    <lineage>
        <taxon>Archaea</taxon>
        <taxon>Nitrososphaerota</taxon>
        <taxon>Nitrososphaeria</taxon>
        <taxon>Nitrosopumilales</taxon>
        <taxon>Nitrosopumilaceae</taxon>
        <taxon>Nitrosarchaeum</taxon>
    </lineage>
</organism>
<sequence>MIQKKRTPTEHASFRINTNTLDNLKKISKDQKLSLNTYVNQIFDSHVNWDVNASEIGWIVMLKSASMELIKHVDNQTIIKIAKDAAESGAKEIALSMRGKYGVNEWISILKERAKSSGFSIKEYNENSNTKLVMYHEMGEQWSLFFRTYYETVFFDLGSKIKTEYTENSIIIELDV</sequence>
<evidence type="ECO:0000313" key="1">
    <source>
        <dbReference type="EMBL" id="EGG42009.1"/>
    </source>
</evidence>
<name>F3KKU9_9ARCH</name>
<dbReference type="HOGENOM" id="CLU_100103_1_0_2"/>